<keyword evidence="12" id="KW-1185">Reference proteome</keyword>
<feature type="compositionally biased region" description="Polar residues" evidence="9">
    <location>
        <begin position="319"/>
        <end position="332"/>
    </location>
</feature>
<evidence type="ECO:0000313" key="12">
    <source>
        <dbReference type="Proteomes" id="UP000000591"/>
    </source>
</evidence>
<dbReference type="PANTHER" id="PTHR12264">
    <property type="entry name" value="TRANSCRIPTION INITIATION FACTOR TFIID SUBUNIT 12"/>
    <property type="match status" value="1"/>
</dbReference>
<protein>
    <recommendedName>
        <fullName evidence="6">TBP-associated factor 12</fullName>
    </recommendedName>
    <alternativeName>
        <fullName evidence="7">Transcription initiation factor TFIID subunit 12</fullName>
    </alternativeName>
</protein>
<dbReference type="GO" id="GO:0000124">
    <property type="term" value="C:SAGA complex"/>
    <property type="evidence" value="ECO:0007669"/>
    <property type="project" value="InterPro"/>
</dbReference>
<dbReference type="GO" id="GO:0005669">
    <property type="term" value="C:transcription factor TFIID complex"/>
    <property type="evidence" value="ECO:0000318"/>
    <property type="project" value="GO_Central"/>
</dbReference>
<dbReference type="OrthoDB" id="2193432at2759"/>
<keyword evidence="3" id="KW-0805">Transcription regulation</keyword>
<evidence type="ECO:0000256" key="3">
    <source>
        <dbReference type="ARBA" id="ARBA00023015"/>
    </source>
</evidence>
<proteinExistence type="inferred from homology"/>
<dbReference type="OMA" id="ADDFITN"/>
<dbReference type="AlphaFoldDB" id="Q750Y4"/>
<evidence type="ECO:0000256" key="5">
    <source>
        <dbReference type="ARBA" id="ARBA00023242"/>
    </source>
</evidence>
<dbReference type="EMBL" id="AE016820">
    <property type="protein sequence ID" value="AAS54296.1"/>
    <property type="molecule type" value="Genomic_DNA"/>
</dbReference>
<keyword evidence="8" id="KW-0175">Coiled coil</keyword>
<keyword evidence="5" id="KW-0539">Nucleus</keyword>
<organism evidence="11 12">
    <name type="scientific">Eremothecium gossypii (strain ATCC 10895 / CBS 109.51 / FGSC 9923 / NRRL Y-1056)</name>
    <name type="common">Yeast</name>
    <name type="synonym">Ashbya gossypii</name>
    <dbReference type="NCBI Taxonomy" id="284811"/>
    <lineage>
        <taxon>Eukaryota</taxon>
        <taxon>Fungi</taxon>
        <taxon>Dikarya</taxon>
        <taxon>Ascomycota</taxon>
        <taxon>Saccharomycotina</taxon>
        <taxon>Saccharomycetes</taxon>
        <taxon>Saccharomycetales</taxon>
        <taxon>Saccharomycetaceae</taxon>
        <taxon>Eremothecium</taxon>
    </lineage>
</organism>
<evidence type="ECO:0000256" key="4">
    <source>
        <dbReference type="ARBA" id="ARBA00023163"/>
    </source>
</evidence>
<reference evidence="11 12" key="1">
    <citation type="journal article" date="2004" name="Science">
        <title>The Ashbya gossypii genome as a tool for mapping the ancient Saccharomyces cerevisiae genome.</title>
        <authorList>
            <person name="Dietrich F.S."/>
            <person name="Voegeli S."/>
            <person name="Brachat S."/>
            <person name="Lerch A."/>
            <person name="Gates K."/>
            <person name="Steiner S."/>
            <person name="Mohr C."/>
            <person name="Pohlmann R."/>
            <person name="Luedi P."/>
            <person name="Choi S."/>
            <person name="Wing R.A."/>
            <person name="Flavier A."/>
            <person name="Gaffney T.D."/>
            <person name="Philippsen P."/>
        </authorList>
    </citation>
    <scope>NUCLEOTIDE SEQUENCE [LARGE SCALE GENOMIC DNA]</scope>
    <source>
        <strain evidence="12">ATCC 10895 / CBS 109.51 / FGSC 9923 / NRRL Y-1056</strain>
    </source>
</reference>
<evidence type="ECO:0000256" key="6">
    <source>
        <dbReference type="ARBA" id="ARBA00075089"/>
    </source>
</evidence>
<dbReference type="GO" id="GO:0003677">
    <property type="term" value="F:DNA binding"/>
    <property type="evidence" value="ECO:0000318"/>
    <property type="project" value="GO_Central"/>
</dbReference>
<sequence>MRSHEAVSTGEKRLSGWQARCFRSEGFSTRFIVLYLLVSLWSGQSRKNSARDIGQTRKENMSSNNQQGNGQVPQLTPSSMRQLAYKFRTLVSEAQQVGVRTPEGLELLKKASNIKAIYETYHRQQAQQAFQVRNPAPAGQLAAAGTGQATAPRPTSSVASNIKMLLTPQQREAYEKLTQTFNESVKNITGEYEFLKKNIEVLDTEIKNRQGEPMTVKQLETKKNELLTKLTGLNTQFQALPKKFQEDKKKFYIECAATNVNLKKFLQATSQQQRASAGNTGTTNSPANTQLGANIGAASAATPAAANAAPTGSSAATPQSQRQQMQRPNSGANRYPAQVTPVNAAANQNNSGTARPVIFKQPNPSIPIPENITPLTTTSVSYRSNRPTITSGSAMNASALTMPVMTKLPPYEVDSERVMSKRKLRELVKTVGIDDGDGETTVDGDVEELLLDLADDFITNVTSFACRLAKHRKSDNLDVRDIQLHLERNWNIRIPGYAADEIRSTKKWNPTPAYSQKLQGISSARAAKLAPATTANVTTGSANAAAVATESNKK</sequence>
<comment type="similarity">
    <text evidence="2">Belongs to the TAF12 family.</text>
</comment>
<feature type="region of interest" description="Disordered" evidence="9">
    <location>
        <begin position="302"/>
        <end position="336"/>
    </location>
</feature>
<dbReference type="KEGG" id="ago:AGOS_AGL195C"/>
<feature type="compositionally biased region" description="Low complexity" evidence="9">
    <location>
        <begin position="302"/>
        <end position="318"/>
    </location>
</feature>
<evidence type="ECO:0000256" key="1">
    <source>
        <dbReference type="ARBA" id="ARBA00004123"/>
    </source>
</evidence>
<dbReference type="InParanoid" id="Q750Y4"/>
<dbReference type="RefSeq" id="NP_986472.1">
    <property type="nucleotide sequence ID" value="NM_211534.1"/>
</dbReference>
<dbReference type="HOGENOM" id="CLU_021602_0_0_1"/>
<keyword evidence="4" id="KW-0804">Transcription</keyword>
<dbReference type="Pfam" id="PF03847">
    <property type="entry name" value="TFIID_20kDa"/>
    <property type="match status" value="1"/>
</dbReference>
<accession>Q750Y4</accession>
<dbReference type="CDD" id="cd07981">
    <property type="entry name" value="HFD_TAF12"/>
    <property type="match status" value="1"/>
</dbReference>
<dbReference type="InterPro" id="IPR009072">
    <property type="entry name" value="Histone-fold"/>
</dbReference>
<evidence type="ECO:0000256" key="7">
    <source>
        <dbReference type="ARBA" id="ARBA00093657"/>
    </source>
</evidence>
<dbReference type="GO" id="GO:0046982">
    <property type="term" value="F:protein heterodimerization activity"/>
    <property type="evidence" value="ECO:0007669"/>
    <property type="project" value="InterPro"/>
</dbReference>
<gene>
    <name evidence="11" type="ORF">AGOS_AGL195C</name>
</gene>
<dbReference type="Proteomes" id="UP000000591">
    <property type="component" value="Chromosome VII"/>
</dbReference>
<name>Q750Y4_EREGS</name>
<dbReference type="GeneID" id="4622765"/>
<dbReference type="eggNOG" id="KOG1142">
    <property type="taxonomic scope" value="Eukaryota"/>
</dbReference>
<evidence type="ECO:0000256" key="2">
    <source>
        <dbReference type="ARBA" id="ARBA00007530"/>
    </source>
</evidence>
<dbReference type="InterPro" id="IPR003228">
    <property type="entry name" value="TFIID_TAF12_dom"/>
</dbReference>
<evidence type="ECO:0000256" key="9">
    <source>
        <dbReference type="SAM" id="MobiDB-lite"/>
    </source>
</evidence>
<dbReference type="FunCoup" id="Q750Y4">
    <property type="interactions" value="600"/>
</dbReference>
<reference evidence="12" key="2">
    <citation type="journal article" date="2013" name="G3 (Bethesda)">
        <title>Genomes of Ashbya fungi isolated from insects reveal four mating-type loci, numerous translocations, lack of transposons, and distinct gene duplications.</title>
        <authorList>
            <person name="Dietrich F.S."/>
            <person name="Voegeli S."/>
            <person name="Kuo S."/>
            <person name="Philippsen P."/>
        </authorList>
    </citation>
    <scope>GENOME REANNOTATION</scope>
    <source>
        <strain evidence="12">ATCC 10895 / CBS 109.51 / FGSC 9923 / NRRL Y-1056</strain>
    </source>
</reference>
<evidence type="ECO:0000313" key="11">
    <source>
        <dbReference type="EMBL" id="AAS54296.1"/>
    </source>
</evidence>
<feature type="domain" description="Transcription initiation factor TFIID subunit 12" evidence="10">
    <location>
        <begin position="420"/>
        <end position="492"/>
    </location>
</feature>
<evidence type="ECO:0000259" key="10">
    <source>
        <dbReference type="Pfam" id="PF03847"/>
    </source>
</evidence>
<evidence type="ECO:0000256" key="8">
    <source>
        <dbReference type="SAM" id="Coils"/>
    </source>
</evidence>
<dbReference type="FunFam" id="1.10.20.10:FF:000011">
    <property type="entry name" value="Transcription initiation factor TFIID subunit 12"/>
    <property type="match status" value="1"/>
</dbReference>
<dbReference type="InterPro" id="IPR037794">
    <property type="entry name" value="TAF12"/>
</dbReference>
<dbReference type="GO" id="GO:0017025">
    <property type="term" value="F:TBP-class protein binding"/>
    <property type="evidence" value="ECO:0000318"/>
    <property type="project" value="GO_Central"/>
</dbReference>
<dbReference type="GO" id="GO:0051123">
    <property type="term" value="P:RNA polymerase II preinitiation complex assembly"/>
    <property type="evidence" value="ECO:0000318"/>
    <property type="project" value="GO_Central"/>
</dbReference>
<dbReference type="PANTHER" id="PTHR12264:SF21">
    <property type="entry name" value="TRANSCRIPTION INITIATION FACTOR TFIID SUBUNIT 12"/>
    <property type="match status" value="1"/>
</dbReference>
<dbReference type="Gene3D" id="1.10.20.10">
    <property type="entry name" value="Histone, subunit A"/>
    <property type="match status" value="1"/>
</dbReference>
<feature type="coiled-coil region" evidence="8">
    <location>
        <begin position="185"/>
        <end position="236"/>
    </location>
</feature>
<dbReference type="SUPFAM" id="SSF47113">
    <property type="entry name" value="Histone-fold"/>
    <property type="match status" value="1"/>
</dbReference>
<dbReference type="STRING" id="284811.Q750Y4"/>
<comment type="subcellular location">
    <subcellularLocation>
        <location evidence="1">Nucleus</location>
    </subcellularLocation>
</comment>